<dbReference type="InterPro" id="IPR019842">
    <property type="entry name" value="Uricase_CS"/>
</dbReference>
<dbReference type="SUPFAM" id="SSF55620">
    <property type="entry name" value="Tetrahydrobiopterin biosynthesis enzymes-like"/>
    <property type="match status" value="2"/>
</dbReference>
<dbReference type="PIRSF" id="PIRSF000241">
    <property type="entry name" value="Urate_oxidase"/>
    <property type="match status" value="1"/>
</dbReference>
<dbReference type="AlphaFoldDB" id="A0A150RXK6"/>
<comment type="caution">
    <text evidence="9">The sequence shown here is derived from an EMBL/GenBank/DDBJ whole genome shotgun (WGS) entry which is preliminary data.</text>
</comment>
<evidence type="ECO:0000256" key="3">
    <source>
        <dbReference type="ARBA" id="ARBA00022631"/>
    </source>
</evidence>
<comment type="catalytic activity">
    <reaction evidence="5 8">
        <text>urate + O2 + H2O = 5-hydroxyisourate + H2O2</text>
        <dbReference type="Rhea" id="RHEA:21368"/>
        <dbReference type="ChEBI" id="CHEBI:15377"/>
        <dbReference type="ChEBI" id="CHEBI:15379"/>
        <dbReference type="ChEBI" id="CHEBI:16240"/>
        <dbReference type="ChEBI" id="CHEBI:17775"/>
        <dbReference type="ChEBI" id="CHEBI:18072"/>
        <dbReference type="EC" id="1.7.3.3"/>
    </reaction>
</comment>
<name>A0A150RXK6_SORCE</name>
<feature type="binding site" evidence="7">
    <location>
        <position position="174"/>
    </location>
    <ligand>
        <name>5-hydroxyisourate</name>
        <dbReference type="ChEBI" id="CHEBI:18072"/>
    </ligand>
</feature>
<feature type="binding site" evidence="7">
    <location>
        <position position="219"/>
    </location>
    <ligand>
        <name>urate</name>
        <dbReference type="ChEBI" id="CHEBI:17775"/>
    </ligand>
</feature>
<evidence type="ECO:0000313" key="10">
    <source>
        <dbReference type="Proteomes" id="UP000075635"/>
    </source>
</evidence>
<accession>A0A150RXK6</accession>
<feature type="binding site" evidence="7">
    <location>
        <position position="245"/>
    </location>
    <ligand>
        <name>5-hydroxyisourate</name>
        <dbReference type="ChEBI" id="CHEBI:18072"/>
    </ligand>
</feature>
<feature type="active site" description="Charge relay system" evidence="6">
    <location>
        <position position="247"/>
    </location>
</feature>
<dbReference type="PRINTS" id="PR00093">
    <property type="entry name" value="URICASE"/>
</dbReference>
<feature type="binding site" evidence="7">
    <location>
        <position position="174"/>
    </location>
    <ligand>
        <name>urate</name>
        <dbReference type="ChEBI" id="CHEBI:17775"/>
    </ligand>
</feature>
<feature type="binding site" evidence="7">
    <location>
        <position position="245"/>
    </location>
    <ligand>
        <name>O2</name>
        <dbReference type="ChEBI" id="CHEBI:15379"/>
    </ligand>
</feature>
<feature type="binding site" evidence="7">
    <location>
        <position position="58"/>
    </location>
    <ligand>
        <name>urate</name>
        <dbReference type="ChEBI" id="CHEBI:17775"/>
    </ligand>
</feature>
<feature type="active site" description="Charge relay system" evidence="6">
    <location>
        <position position="12"/>
    </location>
</feature>
<organism evidence="9 10">
    <name type="scientific">Sorangium cellulosum</name>
    <name type="common">Polyangium cellulosum</name>
    <dbReference type="NCBI Taxonomy" id="56"/>
    <lineage>
        <taxon>Bacteria</taxon>
        <taxon>Pseudomonadati</taxon>
        <taxon>Myxococcota</taxon>
        <taxon>Polyangia</taxon>
        <taxon>Polyangiales</taxon>
        <taxon>Polyangiaceae</taxon>
        <taxon>Sorangium</taxon>
    </lineage>
</organism>
<sequence>MSISLVRNSYGKSRVRLVKVRRAAERHELTDIDVDIELEGDFDDAYTQGDNSKVLPTDTMKNTVYALAKGHPVEPIEDFGVLLAEHFLGKPHARRARVAIAEKVWSRIDAGGAPHPHAFLRAAGERRTAEITASHGDVAIVSGIEDLLVLKTTGSAFSGFPRDQYTTLKETDDRILSTLMVARWRAPAGRRDEAPTATWESARRALLETFAGQHSLSVQHTIHALGEAVLAACPAVDELSLSLPNKHCLLVDLSRFGLSNDNEIFVPVDEPHGLIHATMKRGG</sequence>
<dbReference type="Gene3D" id="3.10.270.10">
    <property type="entry name" value="Urate Oxidase"/>
    <property type="match status" value="1"/>
</dbReference>
<proteinExistence type="inferred from homology"/>
<evidence type="ECO:0000256" key="6">
    <source>
        <dbReference type="PIRSR" id="PIRSR000241-1"/>
    </source>
</evidence>
<protein>
    <recommendedName>
        <fullName evidence="5 8">Uricase</fullName>
        <ecNumber evidence="5 8">1.7.3.3</ecNumber>
    </recommendedName>
    <alternativeName>
        <fullName evidence="5">Urate oxidase</fullName>
    </alternativeName>
</protein>
<keyword evidence="3 5" id="KW-0659">Purine metabolism</keyword>
<dbReference type="Pfam" id="PF01014">
    <property type="entry name" value="Uricase"/>
    <property type="match status" value="2"/>
</dbReference>
<feature type="binding site" evidence="7">
    <location>
        <position position="219"/>
    </location>
    <ligand>
        <name>5-hydroxyisourate</name>
        <dbReference type="ChEBI" id="CHEBI:18072"/>
    </ligand>
</feature>
<feature type="active site" description="Charge relay system" evidence="6">
    <location>
        <position position="57"/>
    </location>
</feature>
<feature type="binding site" evidence="7">
    <location>
        <position position="57"/>
    </location>
    <ligand>
        <name>5-hydroxyisourate</name>
        <dbReference type="ChEBI" id="CHEBI:18072"/>
    </ligand>
</feature>
<evidence type="ECO:0000256" key="1">
    <source>
        <dbReference type="ARBA" id="ARBA00004831"/>
    </source>
</evidence>
<feature type="binding site" evidence="7">
    <location>
        <position position="245"/>
    </location>
    <ligand>
        <name>urate</name>
        <dbReference type="ChEBI" id="CHEBI:17775"/>
    </ligand>
</feature>
<reference evidence="9 10" key="1">
    <citation type="submission" date="2014-02" db="EMBL/GenBank/DDBJ databases">
        <title>The small core and large imbalanced accessory genome model reveals a collaborative survival strategy of Sorangium cellulosum strains in nature.</title>
        <authorList>
            <person name="Han K."/>
            <person name="Peng R."/>
            <person name="Blom J."/>
            <person name="Li Y.-Z."/>
        </authorList>
    </citation>
    <scope>NUCLEOTIDE SEQUENCE [LARGE SCALE GENOMIC DNA]</scope>
    <source>
        <strain evidence="9 10">So0011-07</strain>
    </source>
</reference>
<feature type="binding site" evidence="7">
    <location>
        <position position="157"/>
    </location>
    <ligand>
        <name>5-hydroxyisourate</name>
        <dbReference type="ChEBI" id="CHEBI:18072"/>
    </ligand>
</feature>
<dbReference type="EC" id="1.7.3.3" evidence="5 8"/>
<feature type="binding site" evidence="7">
    <location>
        <position position="57"/>
    </location>
    <ligand>
        <name>urate</name>
        <dbReference type="ChEBI" id="CHEBI:17775"/>
    </ligand>
</feature>
<evidence type="ECO:0000256" key="8">
    <source>
        <dbReference type="RuleBase" id="RU004455"/>
    </source>
</evidence>
<dbReference type="PROSITE" id="PS00366">
    <property type="entry name" value="URICASE"/>
    <property type="match status" value="1"/>
</dbReference>
<evidence type="ECO:0000256" key="5">
    <source>
        <dbReference type="PIRNR" id="PIRNR000241"/>
    </source>
</evidence>
<dbReference type="GO" id="GO:0019628">
    <property type="term" value="P:urate catabolic process"/>
    <property type="evidence" value="ECO:0007669"/>
    <property type="project" value="UniProtKB-UniPathway"/>
</dbReference>
<dbReference type="GO" id="GO:0006145">
    <property type="term" value="P:purine nucleobase catabolic process"/>
    <property type="evidence" value="ECO:0007669"/>
    <property type="project" value="TreeGrafter"/>
</dbReference>
<dbReference type="UniPathway" id="UPA00394">
    <property type="reaction ID" value="UER00650"/>
</dbReference>
<comment type="pathway">
    <text evidence="1 5">Purine metabolism; urate degradation; (S)-allantoin from urate: step 1/3.</text>
</comment>
<evidence type="ECO:0000256" key="2">
    <source>
        <dbReference type="ARBA" id="ARBA00009760"/>
    </source>
</evidence>
<comment type="function">
    <text evidence="5 8">Catalyzes the oxidation of uric acid to 5-hydroxyisourate, which is further processed to form (S)-allantoin.</text>
</comment>
<dbReference type="NCBIfam" id="TIGR03383">
    <property type="entry name" value="urate_oxi"/>
    <property type="match status" value="1"/>
</dbReference>
<evidence type="ECO:0000313" key="9">
    <source>
        <dbReference type="EMBL" id="KYF84856.1"/>
    </source>
</evidence>
<keyword evidence="4 5" id="KW-0560">Oxidoreductase</keyword>
<dbReference type="PANTHER" id="PTHR42874:SF1">
    <property type="entry name" value="URICASE"/>
    <property type="match status" value="1"/>
</dbReference>
<evidence type="ECO:0000256" key="7">
    <source>
        <dbReference type="PIRSR" id="PIRSR000241-2"/>
    </source>
</evidence>
<feature type="binding site" evidence="7">
    <location>
        <position position="57"/>
    </location>
    <ligand>
        <name>O2</name>
        <dbReference type="ChEBI" id="CHEBI:15379"/>
    </ligand>
</feature>
<dbReference type="PANTHER" id="PTHR42874">
    <property type="entry name" value="URICASE"/>
    <property type="match status" value="1"/>
</dbReference>
<dbReference type="InterPro" id="IPR002042">
    <property type="entry name" value="Uricase"/>
</dbReference>
<feature type="binding site" evidence="7">
    <location>
        <position position="218"/>
    </location>
    <ligand>
        <name>5-hydroxyisourate</name>
        <dbReference type="ChEBI" id="CHEBI:18072"/>
    </ligand>
</feature>
<evidence type="ECO:0000256" key="4">
    <source>
        <dbReference type="ARBA" id="ARBA00023002"/>
    </source>
</evidence>
<feature type="binding site" evidence="7">
    <location>
        <position position="157"/>
    </location>
    <ligand>
        <name>urate</name>
        <dbReference type="ChEBI" id="CHEBI:17775"/>
    </ligand>
</feature>
<comment type="similarity">
    <text evidence="2 5 8">Belongs to the uricase family.</text>
</comment>
<dbReference type="Proteomes" id="UP000075635">
    <property type="component" value="Unassembled WGS sequence"/>
</dbReference>
<gene>
    <name evidence="9" type="ORF">BE17_06080</name>
</gene>
<feature type="binding site" evidence="7">
    <location>
        <position position="218"/>
    </location>
    <ligand>
        <name>urate</name>
        <dbReference type="ChEBI" id="CHEBI:17775"/>
    </ligand>
</feature>
<dbReference type="EMBL" id="JEMB01001833">
    <property type="protein sequence ID" value="KYF84856.1"/>
    <property type="molecule type" value="Genomic_DNA"/>
</dbReference>
<dbReference type="GO" id="GO:0004846">
    <property type="term" value="F:urate oxidase activity"/>
    <property type="evidence" value="ECO:0007669"/>
    <property type="project" value="UniProtKB-EC"/>
</dbReference>